<name>A0A8T1W910_9STRA</name>
<keyword evidence="1" id="KW-0175">Coiled coil</keyword>
<evidence type="ECO:0000313" key="2">
    <source>
        <dbReference type="EMBL" id="KAG7388714.1"/>
    </source>
</evidence>
<keyword evidence="3" id="KW-1185">Reference proteome</keyword>
<proteinExistence type="predicted"/>
<protein>
    <submittedName>
        <fullName evidence="2">Uncharacterized protein</fullName>
    </submittedName>
</protein>
<dbReference type="Proteomes" id="UP000694044">
    <property type="component" value="Unassembled WGS sequence"/>
</dbReference>
<dbReference type="AlphaFoldDB" id="A0A8T1W910"/>
<evidence type="ECO:0000256" key="1">
    <source>
        <dbReference type="SAM" id="Coils"/>
    </source>
</evidence>
<sequence>MLGLRSTVPLKEETKAELQKLRRQLKSAVSEKMPTQTDLESVQTARRSTDELTQEMHFCLCELETLSKSCHRGVAQKEAQMENLRRKLQAAVTEKDKRSRQLQATNSTCSTTLTKKELLQEVLKMKAEMRASMQCWVQANKKRDAEQDELQRQLDAAVAKKERVLLQFRTATEYRNQVNKRRGTEWDELQQQLRLPGRQRTRPSWDLKRQLEFAVADREKTAQQLKNATDACSF</sequence>
<dbReference type="EMBL" id="JAGDFM010000055">
    <property type="protein sequence ID" value="KAG7388714.1"/>
    <property type="molecule type" value="Genomic_DNA"/>
</dbReference>
<comment type="caution">
    <text evidence="2">The sequence shown here is derived from an EMBL/GenBank/DDBJ whole genome shotgun (WGS) entry which is preliminary data.</text>
</comment>
<evidence type="ECO:0000313" key="3">
    <source>
        <dbReference type="Proteomes" id="UP000694044"/>
    </source>
</evidence>
<reference evidence="2" key="1">
    <citation type="submission" date="2021-02" db="EMBL/GenBank/DDBJ databases">
        <authorList>
            <person name="Palmer J.M."/>
        </authorList>
    </citation>
    <scope>NUCLEOTIDE SEQUENCE</scope>
    <source>
        <strain evidence="2">SCRP734</strain>
    </source>
</reference>
<feature type="coiled-coil region" evidence="1">
    <location>
        <begin position="74"/>
        <end position="101"/>
    </location>
</feature>
<accession>A0A8T1W910</accession>
<gene>
    <name evidence="2" type="ORF">PHYPSEUDO_011907</name>
</gene>
<organism evidence="2 3">
    <name type="scientific">Phytophthora pseudosyringae</name>
    <dbReference type="NCBI Taxonomy" id="221518"/>
    <lineage>
        <taxon>Eukaryota</taxon>
        <taxon>Sar</taxon>
        <taxon>Stramenopiles</taxon>
        <taxon>Oomycota</taxon>
        <taxon>Peronosporomycetes</taxon>
        <taxon>Peronosporales</taxon>
        <taxon>Peronosporaceae</taxon>
        <taxon>Phytophthora</taxon>
    </lineage>
</organism>